<comment type="caution">
    <text evidence="1">The sequence shown here is derived from an EMBL/GenBank/DDBJ whole genome shotgun (WGS) entry which is preliminary data.</text>
</comment>
<reference evidence="1 2" key="1">
    <citation type="journal article" date="2013" name="ISME J.">
        <title>A metabolic model for members of the genus Tetrasphaera involved in enhanced biological phosphorus removal.</title>
        <authorList>
            <person name="Kristiansen R."/>
            <person name="Nguyen H.T.T."/>
            <person name="Saunders A.M."/>
            <person name="Nielsen J.L."/>
            <person name="Wimmer R."/>
            <person name="Le V.Q."/>
            <person name="McIlroy S.J."/>
            <person name="Petrovski S."/>
            <person name="Seviour R.J."/>
            <person name="Calteau A."/>
            <person name="Nielsen K.L."/>
            <person name="Nielsen P.H."/>
        </authorList>
    </citation>
    <scope>NUCLEOTIDE SEQUENCE [LARGE SCALE GENOMIC DNA]</scope>
    <source>
        <strain evidence="1 2">T1-X7</strain>
    </source>
</reference>
<dbReference type="AlphaFoldDB" id="A0A077LYX7"/>
<evidence type="ECO:0000313" key="1">
    <source>
        <dbReference type="EMBL" id="CCH77180.1"/>
    </source>
</evidence>
<organism evidence="1 2">
    <name type="scientific">Nostocoides japonicum T1-X7</name>
    <dbReference type="NCBI Taxonomy" id="1194083"/>
    <lineage>
        <taxon>Bacteria</taxon>
        <taxon>Bacillati</taxon>
        <taxon>Actinomycetota</taxon>
        <taxon>Actinomycetes</taxon>
        <taxon>Micrococcales</taxon>
        <taxon>Intrasporangiaceae</taxon>
        <taxon>Nostocoides</taxon>
    </lineage>
</organism>
<accession>A0A077LYX7</accession>
<gene>
    <name evidence="1" type="ORF">BN12_170031</name>
</gene>
<proteinExistence type="predicted"/>
<dbReference type="Proteomes" id="UP000035721">
    <property type="component" value="Unassembled WGS sequence"/>
</dbReference>
<keyword evidence="2" id="KW-1185">Reference proteome</keyword>
<dbReference type="STRING" id="1194083.BN12_170031"/>
<sequence>MRTTIDLPDELLRAARVRAAQSDESLKDLFTRALTKELNSTGRVRRELPVIGSSRPGRSSITPDELERILSEGDVGIDIA</sequence>
<dbReference type="InterPro" id="IPR010985">
    <property type="entry name" value="Ribbon_hlx_hlx"/>
</dbReference>
<evidence type="ECO:0000313" key="2">
    <source>
        <dbReference type="Proteomes" id="UP000035721"/>
    </source>
</evidence>
<dbReference type="EMBL" id="CAJB01000079">
    <property type="protein sequence ID" value="CCH77180.1"/>
    <property type="molecule type" value="Genomic_DNA"/>
</dbReference>
<dbReference type="GO" id="GO:0006355">
    <property type="term" value="P:regulation of DNA-templated transcription"/>
    <property type="evidence" value="ECO:0007669"/>
    <property type="project" value="InterPro"/>
</dbReference>
<name>A0A077LYX7_9MICO</name>
<dbReference type="RefSeq" id="WP_157635329.1">
    <property type="nucleotide sequence ID" value="NZ_HF570958.1"/>
</dbReference>
<dbReference type="SUPFAM" id="SSF47598">
    <property type="entry name" value="Ribbon-helix-helix"/>
    <property type="match status" value="1"/>
</dbReference>
<protein>
    <submittedName>
        <fullName evidence="1">Uncharacterized protein</fullName>
    </submittedName>
</protein>
<dbReference type="OrthoDB" id="4557122at2"/>